<evidence type="ECO:0000256" key="11">
    <source>
        <dbReference type="SAM" id="MobiDB-lite"/>
    </source>
</evidence>
<reference evidence="12 13" key="1">
    <citation type="journal article" date="2018" name="Sci. Rep.">
        <title>Comparative analysis of the Pocillopora damicornis genome highlights role of immune system in coral evolution.</title>
        <authorList>
            <person name="Cunning R."/>
            <person name="Bay R.A."/>
            <person name="Gillette P."/>
            <person name="Baker A.C."/>
            <person name="Traylor-Knowles N."/>
        </authorList>
    </citation>
    <scope>NUCLEOTIDE SEQUENCE [LARGE SCALE GENOMIC DNA]</scope>
    <source>
        <strain evidence="12">RSMAS</strain>
        <tissue evidence="12">Whole animal</tissue>
    </source>
</reference>
<keyword evidence="3" id="KW-0158">Chromosome</keyword>
<evidence type="ECO:0000313" key="12">
    <source>
        <dbReference type="EMBL" id="RMX58140.1"/>
    </source>
</evidence>
<evidence type="ECO:0000256" key="2">
    <source>
        <dbReference type="ARBA" id="ARBA00004629"/>
    </source>
</evidence>
<keyword evidence="13" id="KW-1185">Reference proteome</keyword>
<dbReference type="Proteomes" id="UP000275408">
    <property type="component" value="Unassembled WGS sequence"/>
</dbReference>
<keyword evidence="8" id="KW-0131">Cell cycle</keyword>
<protein>
    <recommendedName>
        <fullName evidence="14">Polyamine-modulated factor 1</fullName>
    </recommendedName>
</protein>
<evidence type="ECO:0000256" key="5">
    <source>
        <dbReference type="ARBA" id="ARBA00022776"/>
    </source>
</evidence>
<dbReference type="GO" id="GO:0005634">
    <property type="term" value="C:nucleus"/>
    <property type="evidence" value="ECO:0007669"/>
    <property type="project" value="UniProtKB-SubCell"/>
</dbReference>
<name>A0A3M6UWZ2_POCDA</name>
<dbReference type="EMBL" id="RCHS01000537">
    <property type="protein sequence ID" value="RMX58140.1"/>
    <property type="molecule type" value="Genomic_DNA"/>
</dbReference>
<proteinExistence type="predicted"/>
<keyword evidence="7" id="KW-0539">Nucleus</keyword>
<evidence type="ECO:0000256" key="9">
    <source>
        <dbReference type="ARBA" id="ARBA00023328"/>
    </source>
</evidence>
<evidence type="ECO:0008006" key="14">
    <source>
        <dbReference type="Google" id="ProtNLM"/>
    </source>
</evidence>
<keyword evidence="9" id="KW-0137">Centromere</keyword>
<comment type="subcellular location">
    <subcellularLocation>
        <location evidence="2">Chromosome</location>
        <location evidence="2">Centromere</location>
        <location evidence="2">Kinetochore</location>
    </subcellularLocation>
    <subcellularLocation>
        <location evidence="1">Nucleus</location>
    </subcellularLocation>
</comment>
<comment type="caution">
    <text evidence="12">The sequence shown here is derived from an EMBL/GenBank/DDBJ whole genome shotgun (WGS) entry which is preliminary data.</text>
</comment>
<dbReference type="PANTHER" id="PTHR15459:SF3">
    <property type="entry name" value="POLYAMINE-MODULATED FACTOR 1"/>
    <property type="match status" value="1"/>
</dbReference>
<evidence type="ECO:0000313" key="13">
    <source>
        <dbReference type="Proteomes" id="UP000275408"/>
    </source>
</evidence>
<dbReference type="PANTHER" id="PTHR15459">
    <property type="entry name" value="POLYAMINE-MODULATED FACTOR 1"/>
    <property type="match status" value="1"/>
</dbReference>
<dbReference type="OrthoDB" id="18453at2759"/>
<evidence type="ECO:0000256" key="3">
    <source>
        <dbReference type="ARBA" id="ARBA00022454"/>
    </source>
</evidence>
<dbReference type="Pfam" id="PF03980">
    <property type="entry name" value="Nnf1"/>
    <property type="match status" value="1"/>
</dbReference>
<organism evidence="12 13">
    <name type="scientific">Pocillopora damicornis</name>
    <name type="common">Cauliflower coral</name>
    <name type="synonym">Millepora damicornis</name>
    <dbReference type="NCBI Taxonomy" id="46731"/>
    <lineage>
        <taxon>Eukaryota</taxon>
        <taxon>Metazoa</taxon>
        <taxon>Cnidaria</taxon>
        <taxon>Anthozoa</taxon>
        <taxon>Hexacorallia</taxon>
        <taxon>Scleractinia</taxon>
        <taxon>Astrocoeniina</taxon>
        <taxon>Pocilloporidae</taxon>
        <taxon>Pocillopora</taxon>
    </lineage>
</organism>
<evidence type="ECO:0000256" key="4">
    <source>
        <dbReference type="ARBA" id="ARBA00022618"/>
    </source>
</evidence>
<evidence type="ECO:0000256" key="1">
    <source>
        <dbReference type="ARBA" id="ARBA00004123"/>
    </source>
</evidence>
<dbReference type="GO" id="GO:0051301">
    <property type="term" value="P:cell division"/>
    <property type="evidence" value="ECO:0007669"/>
    <property type="project" value="UniProtKB-KW"/>
</dbReference>
<dbReference type="GO" id="GO:0007059">
    <property type="term" value="P:chromosome segregation"/>
    <property type="evidence" value="ECO:0007669"/>
    <property type="project" value="TreeGrafter"/>
</dbReference>
<feature type="coiled-coil region" evidence="10">
    <location>
        <begin position="119"/>
        <end position="150"/>
    </location>
</feature>
<evidence type="ECO:0000256" key="8">
    <source>
        <dbReference type="ARBA" id="ARBA00023306"/>
    </source>
</evidence>
<evidence type="ECO:0000256" key="6">
    <source>
        <dbReference type="ARBA" id="ARBA00022838"/>
    </source>
</evidence>
<gene>
    <name evidence="12" type="ORF">pdam_00000160</name>
</gene>
<keyword evidence="5" id="KW-0498">Mitosis</keyword>
<keyword evidence="10" id="KW-0175">Coiled coil</keyword>
<evidence type="ECO:0000256" key="7">
    <source>
        <dbReference type="ARBA" id="ARBA00023242"/>
    </source>
</evidence>
<feature type="region of interest" description="Disordered" evidence="11">
    <location>
        <begin position="1"/>
        <end position="27"/>
    </location>
</feature>
<dbReference type="InterPro" id="IPR007128">
    <property type="entry name" value="PMF1/Nnf1"/>
</dbReference>
<dbReference type="GO" id="GO:0000444">
    <property type="term" value="C:MIS12/MIND type complex"/>
    <property type="evidence" value="ECO:0007669"/>
    <property type="project" value="InterPro"/>
</dbReference>
<accession>A0A3M6UWZ2</accession>
<dbReference type="AlphaFoldDB" id="A0A3M6UWZ2"/>
<feature type="compositionally biased region" description="Basic and acidic residues" evidence="11">
    <location>
        <begin position="16"/>
        <end position="27"/>
    </location>
</feature>
<sequence>MAASMIGESLESNSLSEKDSLSFEKQEESEGRRMMLFRKVMKKCLDKIMAAGSQEKFANCFSAMRDRNPAEFKSITEQLMEHLQNNIEGTLKNNKLIAKIRRPSGNPDKDVIDHVMQVKLAYKEQLKHILQQVENENEKLKDEVLPKREKLQESERRINEKTNDFGEAAEYCIENNSAVSSSLNLIKNIM</sequence>
<keyword evidence="6" id="KW-0995">Kinetochore</keyword>
<keyword evidence="4" id="KW-0132">Cell division</keyword>
<dbReference type="STRING" id="46731.A0A3M6UWZ2"/>
<evidence type="ECO:0000256" key="10">
    <source>
        <dbReference type="SAM" id="Coils"/>
    </source>
</evidence>